<evidence type="ECO:0000313" key="6">
    <source>
        <dbReference type="EMBL" id="TMW64879.1"/>
    </source>
</evidence>
<name>A0A8K1CKS3_PYTOL</name>
<dbReference type="PANTHER" id="PTHR15162">
    <property type="entry name" value="ASPARTOACYLASE"/>
    <property type="match status" value="1"/>
</dbReference>
<evidence type="ECO:0000256" key="2">
    <source>
        <dbReference type="ARBA" id="ARBA00022723"/>
    </source>
</evidence>
<keyword evidence="3" id="KW-0378">Hydrolase</keyword>
<organism evidence="6 7">
    <name type="scientific">Pythium oligandrum</name>
    <name type="common">Mycoparasitic fungus</name>
    <dbReference type="NCBI Taxonomy" id="41045"/>
    <lineage>
        <taxon>Eukaryota</taxon>
        <taxon>Sar</taxon>
        <taxon>Stramenopiles</taxon>
        <taxon>Oomycota</taxon>
        <taxon>Peronosporomycetes</taxon>
        <taxon>Pythiales</taxon>
        <taxon>Pythiaceae</taxon>
        <taxon>Pythium</taxon>
    </lineage>
</organism>
<reference evidence="6" key="1">
    <citation type="submission" date="2019-03" db="EMBL/GenBank/DDBJ databases">
        <title>Long read genome sequence of the mycoparasitic Pythium oligandrum ATCC 38472 isolated from sugarbeet rhizosphere.</title>
        <authorList>
            <person name="Gaulin E."/>
        </authorList>
    </citation>
    <scope>NUCLEOTIDE SEQUENCE</scope>
    <source>
        <strain evidence="6">ATCC 38472_TT</strain>
    </source>
</reference>
<keyword evidence="2" id="KW-0479">Metal-binding</keyword>
<sequence>MTRAYNSFTRLAHGILEFRRPGAGTGPRVTVVGGVHGNERIGVRVLDALRLALLQLTPSPLTTSTTLAPGAVVTLVYANEQALRIGKRGSTPHADLNRCFTTEILTASSSSSTYEENRARELAAIFAKTDVLVDLHSTNKPSEPFIRIAGHAHGLSTDMQRLAARLPCQILLRDPRFLLADGRVALTDEYVGSCGGLGICYESGVATDLSTEKVESITQSLWTMLVEDMRAIESPEMSTTDNSSVRHFEHVYEITQVFKLTERGFRWADGVGTTNFQCVPAGKPIGFVGENEPFVVNYDAHIVFPKVPELWKIGAPLGWLTKKISS</sequence>
<evidence type="ECO:0000259" key="5">
    <source>
        <dbReference type="Pfam" id="PF24827"/>
    </source>
</evidence>
<accession>A0A8K1CKS3</accession>
<evidence type="ECO:0000313" key="7">
    <source>
        <dbReference type="Proteomes" id="UP000794436"/>
    </source>
</evidence>
<dbReference type="EMBL" id="SPLM01000038">
    <property type="protein sequence ID" value="TMW64879.1"/>
    <property type="molecule type" value="Genomic_DNA"/>
</dbReference>
<dbReference type="GO" id="GO:0005829">
    <property type="term" value="C:cytosol"/>
    <property type="evidence" value="ECO:0007669"/>
    <property type="project" value="TreeGrafter"/>
</dbReference>
<keyword evidence="7" id="KW-1185">Reference proteome</keyword>
<dbReference type="SUPFAM" id="SSF53187">
    <property type="entry name" value="Zn-dependent exopeptidases"/>
    <property type="match status" value="1"/>
</dbReference>
<comment type="caution">
    <text evidence="6">The sequence shown here is derived from an EMBL/GenBank/DDBJ whole genome shotgun (WGS) entry which is preliminary data.</text>
</comment>
<evidence type="ECO:0000256" key="1">
    <source>
        <dbReference type="ARBA" id="ARBA00001947"/>
    </source>
</evidence>
<dbReference type="AlphaFoldDB" id="A0A8K1CKS3"/>
<dbReference type="InterPro" id="IPR055438">
    <property type="entry name" value="AstE_AspA_cat"/>
</dbReference>
<dbReference type="OrthoDB" id="8300214at2759"/>
<comment type="cofactor">
    <cofactor evidence="1">
        <name>Zn(2+)</name>
        <dbReference type="ChEBI" id="CHEBI:29105"/>
    </cofactor>
</comment>
<protein>
    <recommendedName>
        <fullName evidence="5">Succinylglutamate desuccinylase/Aspartoacylase catalytic domain-containing protein</fullName>
    </recommendedName>
</protein>
<gene>
    <name evidence="6" type="ORF">Poli38472_009046</name>
</gene>
<dbReference type="Proteomes" id="UP000794436">
    <property type="component" value="Unassembled WGS sequence"/>
</dbReference>
<dbReference type="PANTHER" id="PTHR15162:SF7">
    <property type="entry name" value="SUCCINYLGLUTAMATE DESUCCINYLASE"/>
    <property type="match status" value="1"/>
</dbReference>
<dbReference type="Gene3D" id="3.40.630.10">
    <property type="entry name" value="Zn peptidases"/>
    <property type="match status" value="1"/>
</dbReference>
<dbReference type="GO" id="GO:0016788">
    <property type="term" value="F:hydrolase activity, acting on ester bonds"/>
    <property type="evidence" value="ECO:0007669"/>
    <property type="project" value="InterPro"/>
</dbReference>
<evidence type="ECO:0000256" key="4">
    <source>
        <dbReference type="ARBA" id="ARBA00022833"/>
    </source>
</evidence>
<dbReference type="InterPro" id="IPR050178">
    <property type="entry name" value="AspA/AstE_fam"/>
</dbReference>
<feature type="domain" description="Succinylglutamate desuccinylase/Aspartoacylase catalytic" evidence="5">
    <location>
        <begin position="26"/>
        <end position="216"/>
    </location>
</feature>
<dbReference type="GO" id="GO:0046872">
    <property type="term" value="F:metal ion binding"/>
    <property type="evidence" value="ECO:0007669"/>
    <property type="project" value="UniProtKB-KW"/>
</dbReference>
<evidence type="ECO:0000256" key="3">
    <source>
        <dbReference type="ARBA" id="ARBA00022801"/>
    </source>
</evidence>
<proteinExistence type="predicted"/>
<dbReference type="Pfam" id="PF24827">
    <property type="entry name" value="AstE_AspA_cat"/>
    <property type="match status" value="1"/>
</dbReference>
<keyword evidence="4" id="KW-0862">Zinc</keyword>